<keyword evidence="1" id="KW-0472">Membrane</keyword>
<comment type="caution">
    <text evidence="2">The sequence shown here is derived from an EMBL/GenBank/DDBJ whole genome shotgun (WGS) entry which is preliminary data.</text>
</comment>
<keyword evidence="1" id="KW-0812">Transmembrane</keyword>
<dbReference type="EMBL" id="JABWQV010000027">
    <property type="protein sequence ID" value="MBC3346536.1"/>
    <property type="molecule type" value="Genomic_DNA"/>
</dbReference>
<evidence type="ECO:0000313" key="2">
    <source>
        <dbReference type="EMBL" id="MBC3346536.1"/>
    </source>
</evidence>
<keyword evidence="3" id="KW-1185">Reference proteome</keyword>
<gene>
    <name evidence="2" type="ORF">HU811_07810</name>
</gene>
<dbReference type="Proteomes" id="UP000617171">
    <property type="component" value="Unassembled WGS sequence"/>
</dbReference>
<evidence type="ECO:0000256" key="1">
    <source>
        <dbReference type="SAM" id="Phobius"/>
    </source>
</evidence>
<protein>
    <submittedName>
        <fullName evidence="2">Uncharacterized protein</fullName>
    </submittedName>
</protein>
<sequence length="45" mass="4941">MRDTEQLEQTGRSALLGQFIGAVVTVALMAVVAVQVPDLMIWILR</sequence>
<keyword evidence="1" id="KW-1133">Transmembrane helix</keyword>
<dbReference type="RefSeq" id="WP_186655071.1">
    <property type="nucleotide sequence ID" value="NZ_JABWQV010000027.1"/>
</dbReference>
<accession>A0ABR6UPM6</accession>
<proteinExistence type="predicted"/>
<name>A0ABR6UPM6_9PSED</name>
<reference evidence="2 3" key="1">
    <citation type="journal article" date="2020" name="Microorganisms">
        <title>Reliable Identification of Environmental Pseudomonas Isolates Using the rpoD Gene.</title>
        <authorList>
            <consortium name="The Broad Institute Genome Sequencing Platform"/>
            <person name="Girard L."/>
            <person name="Lood C."/>
            <person name="Rokni-Zadeh H."/>
            <person name="van Noort V."/>
            <person name="Lavigne R."/>
            <person name="De Mot R."/>
        </authorList>
    </citation>
    <scope>NUCLEOTIDE SEQUENCE [LARGE SCALE GENOMIC DNA]</scope>
    <source>
        <strain evidence="2 3">SWRI196</strain>
    </source>
</reference>
<organism evidence="2 3">
    <name type="scientific">Pseudomonas tehranensis</name>
    <dbReference type="NCBI Taxonomy" id="2745502"/>
    <lineage>
        <taxon>Bacteria</taxon>
        <taxon>Pseudomonadati</taxon>
        <taxon>Pseudomonadota</taxon>
        <taxon>Gammaproteobacteria</taxon>
        <taxon>Pseudomonadales</taxon>
        <taxon>Pseudomonadaceae</taxon>
        <taxon>Pseudomonas</taxon>
    </lineage>
</organism>
<evidence type="ECO:0000313" key="3">
    <source>
        <dbReference type="Proteomes" id="UP000617171"/>
    </source>
</evidence>
<feature type="transmembrane region" description="Helical" evidence="1">
    <location>
        <begin position="20"/>
        <end position="44"/>
    </location>
</feature>